<dbReference type="PANTHER" id="PTHR39085:SF1">
    <property type="entry name" value="SLL0924 PROTEIN"/>
    <property type="match status" value="1"/>
</dbReference>
<feature type="transmembrane region" description="Helical" evidence="2">
    <location>
        <begin position="12"/>
        <end position="41"/>
    </location>
</feature>
<keyword evidence="4" id="KW-1185">Reference proteome</keyword>
<accession>E0U8U0</accession>
<reference evidence="4" key="1">
    <citation type="journal article" date="2011" name="MBio">
        <title>Novel metabolic attributes of the genus Cyanothece, comprising a group of unicellular nitrogen-fixing Cyanobacteria.</title>
        <authorList>
            <person name="Bandyopadhyay A."/>
            <person name="Elvitigala T."/>
            <person name="Welsh E."/>
            <person name="Stockel J."/>
            <person name="Liberton M."/>
            <person name="Min H."/>
            <person name="Sherman L.A."/>
            <person name="Pakrasi H.B."/>
        </authorList>
    </citation>
    <scope>NUCLEOTIDE SEQUENCE [LARGE SCALE GENOMIC DNA]</scope>
    <source>
        <strain evidence="4">PCC 7822</strain>
    </source>
</reference>
<feature type="region of interest" description="Disordered" evidence="1">
    <location>
        <begin position="168"/>
        <end position="190"/>
    </location>
</feature>
<dbReference type="KEGG" id="cyj:Cyan7822_2999"/>
<sequence>MPSGRTHDRITLWCLPWIIGLSYLLTGNGELTLIAASGFLFSGLMFGPDLDIYSRQFQRWGKLSIIWLPYQKCLRHRSLFSHGFLLGTVVRLIYLLTLILLIAIPAVAITQLFLGFDWNWHIFVQKVIYSVKGEYSQEVIALFVGLELGAMSHSISDWLGSAYKRMNQAKRKNKGKKSGKSPPKKPKNRL</sequence>
<feature type="transmembrane region" description="Helical" evidence="2">
    <location>
        <begin position="92"/>
        <end position="116"/>
    </location>
</feature>
<dbReference type="OrthoDB" id="69351at2"/>
<dbReference type="eggNOG" id="COG2389">
    <property type="taxonomic scope" value="Bacteria"/>
</dbReference>
<dbReference type="PANTHER" id="PTHR39085">
    <property type="entry name" value="SLL0924 PROTEIN"/>
    <property type="match status" value="1"/>
</dbReference>
<keyword evidence="2" id="KW-0472">Membrane</keyword>
<dbReference type="InterPro" id="IPR019250">
    <property type="entry name" value="DUF2227_metal-bd"/>
</dbReference>
<evidence type="ECO:0000256" key="2">
    <source>
        <dbReference type="SAM" id="Phobius"/>
    </source>
</evidence>
<dbReference type="Pfam" id="PF09988">
    <property type="entry name" value="DUF2227"/>
    <property type="match status" value="1"/>
</dbReference>
<keyword evidence="2" id="KW-1133">Transmembrane helix</keyword>
<protein>
    <recommendedName>
        <fullName evidence="5">Metal-binding protein</fullName>
    </recommendedName>
</protein>
<dbReference type="RefSeq" id="WP_013323047.1">
    <property type="nucleotide sequence ID" value="NC_014501.1"/>
</dbReference>
<keyword evidence="2" id="KW-0812">Transmembrane</keyword>
<evidence type="ECO:0000313" key="4">
    <source>
        <dbReference type="Proteomes" id="UP000008206"/>
    </source>
</evidence>
<proteinExistence type="predicted"/>
<evidence type="ECO:0008006" key="5">
    <source>
        <dbReference type="Google" id="ProtNLM"/>
    </source>
</evidence>
<evidence type="ECO:0000313" key="3">
    <source>
        <dbReference type="EMBL" id="ADN14954.1"/>
    </source>
</evidence>
<evidence type="ECO:0000256" key="1">
    <source>
        <dbReference type="SAM" id="MobiDB-lite"/>
    </source>
</evidence>
<dbReference type="Proteomes" id="UP000008206">
    <property type="component" value="Chromosome"/>
</dbReference>
<dbReference type="AlphaFoldDB" id="E0U8U0"/>
<organism evidence="3 4">
    <name type="scientific">Gloeothece verrucosa (strain PCC 7822)</name>
    <name type="common">Cyanothece sp. (strain PCC 7822)</name>
    <dbReference type="NCBI Taxonomy" id="497965"/>
    <lineage>
        <taxon>Bacteria</taxon>
        <taxon>Bacillati</taxon>
        <taxon>Cyanobacteriota</taxon>
        <taxon>Cyanophyceae</taxon>
        <taxon>Oscillatoriophycideae</taxon>
        <taxon>Chroococcales</taxon>
        <taxon>Aphanothecaceae</taxon>
        <taxon>Gloeothece</taxon>
        <taxon>Gloeothece verrucosa</taxon>
    </lineage>
</organism>
<dbReference type="HOGENOM" id="CLU_111923_0_0_3"/>
<gene>
    <name evidence="3" type="ordered locus">Cyan7822_2999</name>
</gene>
<name>E0U8U0_GLOV7</name>
<dbReference type="STRING" id="497965.Cyan7822_2999"/>
<dbReference type="EMBL" id="CP002198">
    <property type="protein sequence ID" value="ADN14954.1"/>
    <property type="molecule type" value="Genomic_DNA"/>
</dbReference>